<evidence type="ECO:0000313" key="2">
    <source>
        <dbReference type="Proteomes" id="UP000472270"/>
    </source>
</evidence>
<organism evidence="1 2">
    <name type="scientific">Sinocyclocheilus rhinocerous</name>
    <dbReference type="NCBI Taxonomy" id="307959"/>
    <lineage>
        <taxon>Eukaryota</taxon>
        <taxon>Metazoa</taxon>
        <taxon>Chordata</taxon>
        <taxon>Craniata</taxon>
        <taxon>Vertebrata</taxon>
        <taxon>Euteleostomi</taxon>
        <taxon>Actinopterygii</taxon>
        <taxon>Neopterygii</taxon>
        <taxon>Teleostei</taxon>
        <taxon>Ostariophysi</taxon>
        <taxon>Cypriniformes</taxon>
        <taxon>Cyprinidae</taxon>
        <taxon>Cyprininae</taxon>
        <taxon>Sinocyclocheilus</taxon>
    </lineage>
</organism>
<reference evidence="1" key="2">
    <citation type="submission" date="2025-09" db="UniProtKB">
        <authorList>
            <consortium name="Ensembl"/>
        </authorList>
    </citation>
    <scope>IDENTIFICATION</scope>
</reference>
<proteinExistence type="predicted"/>
<accession>A0A673FVR5</accession>
<dbReference type="Proteomes" id="UP000472270">
    <property type="component" value="Unassembled WGS sequence"/>
</dbReference>
<name>A0A673FVR5_9TELE</name>
<keyword evidence="2" id="KW-1185">Reference proteome</keyword>
<dbReference type="AlphaFoldDB" id="A0A673FVR5"/>
<protein>
    <submittedName>
        <fullName evidence="1">THADA armadillo repeat containing</fullName>
    </submittedName>
</protein>
<dbReference type="Ensembl" id="ENSSRHT00000003779.1">
    <property type="protein sequence ID" value="ENSSRHP00000003644.1"/>
    <property type="gene ID" value="ENSSRHG00000002478.1"/>
</dbReference>
<sequence>MVVKKKAPKVEAEALDDVKLKSLTDSLSVDGDSRSTELAQVLKNSLSSSDPVEQIQLISKSAGFLLEQLRKDESPMSPLLQACLSTLAFLLTTLPAKNPLKRAVASGPDWLQEQTLGCLSESLSSCLSSKSTDHCSHLTDSITSCLDGFKIGEKCVLRLLTEVLQFFQRTLNYYVEQNRGLTGRHVAKASMLVVQRSQEPISTAVLSASNDQSDLRQVLSGLLNCYTCILTDGKAKTTVFFRCYLTLSFLCLFTVEGLQQCLVDAGSIATQWLRQSCTRLYESSRPAAVALYPSHGALAMLSWRGRTLGPQAEKLLLLIPEVLLSLDTRY</sequence>
<evidence type="ECO:0000313" key="1">
    <source>
        <dbReference type="Ensembl" id="ENSSRHP00000003644.1"/>
    </source>
</evidence>
<reference evidence="1" key="1">
    <citation type="submission" date="2025-08" db="UniProtKB">
        <authorList>
            <consortium name="Ensembl"/>
        </authorList>
    </citation>
    <scope>IDENTIFICATION</scope>
</reference>